<dbReference type="InterPro" id="IPR036156">
    <property type="entry name" value="Beta-gal/glucu_dom_sf"/>
</dbReference>
<dbReference type="InterPro" id="IPR017853">
    <property type="entry name" value="GH"/>
</dbReference>
<dbReference type="PRINTS" id="PR00132">
    <property type="entry name" value="GLHYDRLASE2"/>
</dbReference>
<comment type="caution">
    <text evidence="8">The sequence shown here is derived from an EMBL/GenBank/DDBJ whole genome shotgun (WGS) entry which is preliminary data.</text>
</comment>
<keyword evidence="9" id="KW-1185">Reference proteome</keyword>
<sequence length="625" mass="69813">MARLRFLLPLFALLLVVPSSAHAADKPDEQALYKDGPDGRYLLDGDWLFRKDDADQGVKARWMRTASTAGWTTVKVPNVWNLGDPSNESMAGGVGWYRKDFELPSADSALAWAFRFESVNYRARVWLNGKPLGENAGAYLPFEFDAAGVKRRGTNRLVVRVDSRRLDRDFPPARENADGVPSGGWWNYSGIQREVYLKKLDTVDFQRVQVRPEIDCGTCDATVRMNLNLRNVTNRGQRVTLTGKFGTRSVNFGSKSLGPKAIASFTDSVKIADPKLWSPQSPNLYDVSFTVRVDGKKVAGYSLHSGIRSIKVSQGRLFLNGAPLNVRGMGLHEDSKADGFAITNERREELVNLTREAGGTVLRTHYPMHPYTHELADRLGLLIWEEVPVYSVPTTVLKEPSVRRSAVDEVGRMIETHENHASAMLWSIGNELSSQPGPVQVAYINAAVKFAKQADPTRPVGIAVAAYPSSLCQAEQYKSLDVIGFNNYFGWYPGPSGQIFDRTKLSGYLDAVRACYPNQALMVTEFGAEANRDGPIEEKGTWAFQQEWINYQMTVMSSKPWLSGVVYWALNEFWVRPGWEGGNPRPTAPLHQKGLVTYDGVKKPAFFDIQRWFKQTQQFGPPTGT</sequence>
<dbReference type="Gene3D" id="2.60.120.260">
    <property type="entry name" value="Galactose-binding domain-like"/>
    <property type="match status" value="1"/>
</dbReference>
<dbReference type="Gene3D" id="3.20.20.80">
    <property type="entry name" value="Glycosidases"/>
    <property type="match status" value="1"/>
</dbReference>
<name>A0A660LCT4_9ACTN</name>
<proteinExistence type="inferred from homology"/>
<dbReference type="InterPro" id="IPR006103">
    <property type="entry name" value="Glyco_hydro_2_cat"/>
</dbReference>
<dbReference type="Proteomes" id="UP000278962">
    <property type="component" value="Unassembled WGS sequence"/>
</dbReference>
<keyword evidence="2" id="KW-0378">Hydrolase</keyword>
<dbReference type="InterPro" id="IPR008979">
    <property type="entry name" value="Galactose-bd-like_sf"/>
</dbReference>
<dbReference type="Pfam" id="PF02836">
    <property type="entry name" value="Glyco_hydro_2_C"/>
    <property type="match status" value="1"/>
</dbReference>
<feature type="domain" description="Glycoside hydrolase family 2 catalytic" evidence="6">
    <location>
        <begin position="310"/>
        <end position="535"/>
    </location>
</feature>
<organism evidence="8 9">
    <name type="scientific">Solirubrobacter pauli</name>
    <dbReference type="NCBI Taxonomy" id="166793"/>
    <lineage>
        <taxon>Bacteria</taxon>
        <taxon>Bacillati</taxon>
        <taxon>Actinomycetota</taxon>
        <taxon>Thermoleophilia</taxon>
        <taxon>Solirubrobacterales</taxon>
        <taxon>Solirubrobacteraceae</taxon>
        <taxon>Solirubrobacter</taxon>
    </lineage>
</organism>
<accession>A0A660LCT4</accession>
<feature type="domain" description="Glycosyl hydrolases family 2 sugar binding" evidence="7">
    <location>
        <begin position="43"/>
        <end position="199"/>
    </location>
</feature>
<evidence type="ECO:0000259" key="5">
    <source>
        <dbReference type="Pfam" id="PF00703"/>
    </source>
</evidence>
<dbReference type="InterPro" id="IPR006101">
    <property type="entry name" value="Glyco_hydro_2"/>
</dbReference>
<evidence type="ECO:0000313" key="9">
    <source>
        <dbReference type="Proteomes" id="UP000278962"/>
    </source>
</evidence>
<dbReference type="InterPro" id="IPR013783">
    <property type="entry name" value="Ig-like_fold"/>
</dbReference>
<dbReference type="AlphaFoldDB" id="A0A660LCT4"/>
<feature type="chain" id="PRO_5025027646" evidence="4">
    <location>
        <begin position="24"/>
        <end position="625"/>
    </location>
</feature>
<comment type="similarity">
    <text evidence="1">Belongs to the glycosyl hydrolase 2 family.</text>
</comment>
<dbReference type="EMBL" id="RBIL01000001">
    <property type="protein sequence ID" value="RKQ91690.1"/>
    <property type="molecule type" value="Genomic_DNA"/>
</dbReference>
<protein>
    <submittedName>
        <fullName evidence="8">Beta-glucuronidase</fullName>
    </submittedName>
</protein>
<dbReference type="SUPFAM" id="SSF51445">
    <property type="entry name" value="(Trans)glycosidases"/>
    <property type="match status" value="1"/>
</dbReference>
<reference evidence="8 9" key="1">
    <citation type="submission" date="2018-10" db="EMBL/GenBank/DDBJ databases">
        <title>Genomic Encyclopedia of Archaeal and Bacterial Type Strains, Phase II (KMG-II): from individual species to whole genera.</title>
        <authorList>
            <person name="Goeker M."/>
        </authorList>
    </citation>
    <scope>NUCLEOTIDE SEQUENCE [LARGE SCALE GENOMIC DNA]</scope>
    <source>
        <strain evidence="8 9">DSM 14954</strain>
    </source>
</reference>
<keyword evidence="3" id="KW-0326">Glycosidase</keyword>
<evidence type="ECO:0000256" key="1">
    <source>
        <dbReference type="ARBA" id="ARBA00007401"/>
    </source>
</evidence>
<dbReference type="InterPro" id="IPR006102">
    <property type="entry name" value="Ig-like_GH2"/>
</dbReference>
<dbReference type="InterPro" id="IPR051913">
    <property type="entry name" value="GH2_Domain-Containing"/>
</dbReference>
<evidence type="ECO:0000259" key="6">
    <source>
        <dbReference type="Pfam" id="PF02836"/>
    </source>
</evidence>
<dbReference type="GO" id="GO:0005975">
    <property type="term" value="P:carbohydrate metabolic process"/>
    <property type="evidence" value="ECO:0007669"/>
    <property type="project" value="InterPro"/>
</dbReference>
<dbReference type="RefSeq" id="WP_121249461.1">
    <property type="nucleotide sequence ID" value="NZ_RBIL01000001.1"/>
</dbReference>
<dbReference type="GO" id="GO:0004553">
    <property type="term" value="F:hydrolase activity, hydrolyzing O-glycosyl compounds"/>
    <property type="evidence" value="ECO:0007669"/>
    <property type="project" value="InterPro"/>
</dbReference>
<dbReference type="OrthoDB" id="9762066at2"/>
<dbReference type="InterPro" id="IPR006104">
    <property type="entry name" value="Glyco_hydro_2_N"/>
</dbReference>
<keyword evidence="4" id="KW-0732">Signal</keyword>
<evidence type="ECO:0000256" key="3">
    <source>
        <dbReference type="ARBA" id="ARBA00023295"/>
    </source>
</evidence>
<dbReference type="Pfam" id="PF02837">
    <property type="entry name" value="Glyco_hydro_2_N"/>
    <property type="match status" value="1"/>
</dbReference>
<dbReference type="Gene3D" id="2.60.40.10">
    <property type="entry name" value="Immunoglobulins"/>
    <property type="match status" value="1"/>
</dbReference>
<dbReference type="PANTHER" id="PTHR42732:SF1">
    <property type="entry name" value="BETA-MANNOSIDASE"/>
    <property type="match status" value="1"/>
</dbReference>
<feature type="domain" description="Glycoside hydrolase family 2 immunoglobulin-like beta-sandwich" evidence="5">
    <location>
        <begin position="206"/>
        <end position="308"/>
    </location>
</feature>
<dbReference type="SUPFAM" id="SSF49785">
    <property type="entry name" value="Galactose-binding domain-like"/>
    <property type="match status" value="1"/>
</dbReference>
<evidence type="ECO:0000256" key="2">
    <source>
        <dbReference type="ARBA" id="ARBA00022801"/>
    </source>
</evidence>
<feature type="signal peptide" evidence="4">
    <location>
        <begin position="1"/>
        <end position="23"/>
    </location>
</feature>
<gene>
    <name evidence="8" type="ORF">C8N24_1517</name>
</gene>
<evidence type="ECO:0000313" key="8">
    <source>
        <dbReference type="EMBL" id="RKQ91690.1"/>
    </source>
</evidence>
<dbReference type="Pfam" id="PF00703">
    <property type="entry name" value="Glyco_hydro_2"/>
    <property type="match status" value="1"/>
</dbReference>
<evidence type="ECO:0000256" key="4">
    <source>
        <dbReference type="SAM" id="SignalP"/>
    </source>
</evidence>
<evidence type="ECO:0000259" key="7">
    <source>
        <dbReference type="Pfam" id="PF02837"/>
    </source>
</evidence>
<dbReference type="PANTHER" id="PTHR42732">
    <property type="entry name" value="BETA-GALACTOSIDASE"/>
    <property type="match status" value="1"/>
</dbReference>
<dbReference type="SUPFAM" id="SSF49303">
    <property type="entry name" value="beta-Galactosidase/glucuronidase domain"/>
    <property type="match status" value="1"/>
</dbReference>